<evidence type="ECO:0000256" key="8">
    <source>
        <dbReference type="ARBA" id="ARBA00022989"/>
    </source>
</evidence>
<evidence type="ECO:0000256" key="1">
    <source>
        <dbReference type="ARBA" id="ARBA00004141"/>
    </source>
</evidence>
<evidence type="ECO:0000256" key="5">
    <source>
        <dbReference type="ARBA" id="ARBA00022692"/>
    </source>
</evidence>
<accession>A0AAD1EMY3</accession>
<comment type="similarity">
    <text evidence="2">Belongs to the TMEM175 family.</text>
</comment>
<keyword evidence="7" id="KW-0630">Potassium</keyword>
<dbReference type="PANTHER" id="PTHR31462:SF5">
    <property type="entry name" value="ENDOSOMAL_LYSOSOMAL PROTON CHANNEL TMEM175"/>
    <property type="match status" value="1"/>
</dbReference>
<evidence type="ECO:0000256" key="7">
    <source>
        <dbReference type="ARBA" id="ARBA00022958"/>
    </source>
</evidence>
<evidence type="ECO:0000256" key="6">
    <source>
        <dbReference type="ARBA" id="ARBA00022826"/>
    </source>
</evidence>
<name>A0AAD1EMY3_9MICO</name>
<evidence type="ECO:0000256" key="4">
    <source>
        <dbReference type="ARBA" id="ARBA00022538"/>
    </source>
</evidence>
<evidence type="ECO:0000256" key="9">
    <source>
        <dbReference type="ARBA" id="ARBA00023065"/>
    </source>
</evidence>
<feature type="transmembrane region" description="Helical" evidence="13">
    <location>
        <begin position="221"/>
        <end position="241"/>
    </location>
</feature>
<feature type="transmembrane region" description="Helical" evidence="13">
    <location>
        <begin position="327"/>
        <end position="344"/>
    </location>
</feature>
<dbReference type="RefSeq" id="WP_104265147.1">
    <property type="nucleotide sequence ID" value="NZ_CP028130.1"/>
</dbReference>
<evidence type="ECO:0000256" key="12">
    <source>
        <dbReference type="ARBA" id="ARBA00034430"/>
    </source>
</evidence>
<dbReference type="EMBL" id="CP028130">
    <property type="protein sequence ID" value="AZZ55994.1"/>
    <property type="molecule type" value="Genomic_DNA"/>
</dbReference>
<feature type="transmembrane region" description="Helical" evidence="13">
    <location>
        <begin position="261"/>
        <end position="280"/>
    </location>
</feature>
<dbReference type="GO" id="GO:0015252">
    <property type="term" value="F:proton channel activity"/>
    <property type="evidence" value="ECO:0007669"/>
    <property type="project" value="InterPro"/>
</dbReference>
<feature type="transmembrane region" description="Helical" evidence="13">
    <location>
        <begin position="55"/>
        <end position="74"/>
    </location>
</feature>
<dbReference type="KEGG" id="ria:C7V51_08980"/>
<comment type="catalytic activity">
    <reaction evidence="12">
        <text>K(+)(in) = K(+)(out)</text>
        <dbReference type="Rhea" id="RHEA:29463"/>
        <dbReference type="ChEBI" id="CHEBI:29103"/>
    </reaction>
</comment>
<dbReference type="Proteomes" id="UP000283946">
    <property type="component" value="Chromosome"/>
</dbReference>
<evidence type="ECO:0000256" key="13">
    <source>
        <dbReference type="SAM" id="Phobius"/>
    </source>
</evidence>
<evidence type="ECO:0000256" key="2">
    <source>
        <dbReference type="ARBA" id="ARBA00006920"/>
    </source>
</evidence>
<dbReference type="PANTHER" id="PTHR31462">
    <property type="entry name" value="ENDOSOMAL/LYSOSOMAL POTASSIUM CHANNEL TMEM175"/>
    <property type="match status" value="1"/>
</dbReference>
<dbReference type="GO" id="GO:0016020">
    <property type="term" value="C:membrane"/>
    <property type="evidence" value="ECO:0007669"/>
    <property type="project" value="UniProtKB-SubCell"/>
</dbReference>
<feature type="transmembrane region" description="Helical" evidence="13">
    <location>
        <begin position="119"/>
        <end position="142"/>
    </location>
</feature>
<dbReference type="InterPro" id="IPR010617">
    <property type="entry name" value="TMEM175-like"/>
</dbReference>
<evidence type="ECO:0000256" key="10">
    <source>
        <dbReference type="ARBA" id="ARBA00023136"/>
    </source>
</evidence>
<organism evidence="14 15">
    <name type="scientific">Rathayibacter iranicus</name>
    <dbReference type="NCBI Taxonomy" id="59737"/>
    <lineage>
        <taxon>Bacteria</taxon>
        <taxon>Bacillati</taxon>
        <taxon>Actinomycetota</taxon>
        <taxon>Actinomycetes</taxon>
        <taxon>Micrococcales</taxon>
        <taxon>Microbacteriaceae</taxon>
        <taxon>Rathayibacter</taxon>
    </lineage>
</organism>
<keyword evidence="4" id="KW-0633">Potassium transport</keyword>
<keyword evidence="9" id="KW-0406">Ion transport</keyword>
<feature type="transmembrane region" description="Helical" evidence="13">
    <location>
        <begin position="301"/>
        <end position="321"/>
    </location>
</feature>
<keyword evidence="3" id="KW-0813">Transport</keyword>
<feature type="transmembrane region" description="Helical" evidence="13">
    <location>
        <begin position="163"/>
        <end position="179"/>
    </location>
</feature>
<dbReference type="Pfam" id="PF06736">
    <property type="entry name" value="TMEM175"/>
    <property type="match status" value="2"/>
</dbReference>
<keyword evidence="6" id="KW-0631">Potassium channel</keyword>
<keyword evidence="8 13" id="KW-1133">Transmembrane helix</keyword>
<dbReference type="GO" id="GO:0005267">
    <property type="term" value="F:potassium channel activity"/>
    <property type="evidence" value="ECO:0007669"/>
    <property type="project" value="UniProtKB-KW"/>
</dbReference>
<keyword evidence="5 13" id="KW-0812">Transmembrane</keyword>
<keyword evidence="10 13" id="KW-0472">Membrane</keyword>
<feature type="transmembrane region" description="Helical" evidence="13">
    <location>
        <begin position="86"/>
        <end position="107"/>
    </location>
</feature>
<protein>
    <submittedName>
        <fullName evidence="14">DUF1211 domain-containing protein</fullName>
    </submittedName>
</protein>
<sequence length="417" mass="45194">MTRTRDRRSGRGLDRLVNLTDATVAIAITFLVLPLVDIVQEGRSPDLGTLLAGNYGTLSAFFITFAVIGRLWMVHHSVFEGIGSHSPALVVANFVWLAAVVLLPFTANLMSNVLDTDASVIALYVGTMIVASSATLAMQLIVRRDRDLLVDRAEPPRPLSRSLIAIGILVVALVLAVSIPAVNMFALLLLLLSGPIERLLHRRQTVSRTVRTRTAHGLDRLVNFSDATVAIALTVLVLPLVEIAPEIGREGGGVGTLLADHLDQVLAFALSFTLTAVFWIPHHRVFDIAGDYDGGLIWLDLLWLVALAFFPFSTSALAVFSDSPATIGLYIGTMAAMSGALVLIEARFLRHPELRREDVAPPLLARALAPFYLLLLALALALLAPAIGLWWLLLLVVQRPVAALLARASRRRSGEMR</sequence>
<evidence type="ECO:0000256" key="3">
    <source>
        <dbReference type="ARBA" id="ARBA00022448"/>
    </source>
</evidence>
<evidence type="ECO:0000313" key="15">
    <source>
        <dbReference type="Proteomes" id="UP000283946"/>
    </source>
</evidence>
<feature type="transmembrane region" description="Helical" evidence="13">
    <location>
        <begin position="16"/>
        <end position="35"/>
    </location>
</feature>
<dbReference type="AlphaFoldDB" id="A0AAD1EMY3"/>
<evidence type="ECO:0000256" key="11">
    <source>
        <dbReference type="ARBA" id="ARBA00023303"/>
    </source>
</evidence>
<keyword evidence="11" id="KW-0407">Ion channel</keyword>
<proteinExistence type="inferred from homology"/>
<evidence type="ECO:0000313" key="14">
    <source>
        <dbReference type="EMBL" id="AZZ55994.1"/>
    </source>
</evidence>
<reference evidence="14 15" key="1">
    <citation type="submission" date="2018-03" db="EMBL/GenBank/DDBJ databases">
        <title>Bacteriophage NCPPB3778 and a type I-E CRISPR drive the evolution of the US Biological Select Agent, Rathayibacter toxicus.</title>
        <authorList>
            <person name="Davis E.W.II."/>
            <person name="Tabima J.F."/>
            <person name="Weisberg A.J."/>
            <person name="Dantas Lopes L."/>
            <person name="Wiseman M.S."/>
            <person name="Wiseman M.S."/>
            <person name="Pupko T."/>
            <person name="Belcher M.S."/>
            <person name="Sechler A.J."/>
            <person name="Tancos M.A."/>
            <person name="Schroeder B.K."/>
            <person name="Murray T.D."/>
            <person name="Luster D.G."/>
            <person name="Schneider W.L."/>
            <person name="Rogers E."/>
            <person name="Andreote F.D."/>
            <person name="Grunwald N.J."/>
            <person name="Putnam M.L."/>
            <person name="Chang J.H."/>
        </authorList>
    </citation>
    <scope>NUCLEOTIDE SEQUENCE [LARGE SCALE GENOMIC DNA]</scope>
    <source>
        <strain evidence="14 15">NCCPB 2253</strain>
    </source>
</reference>
<comment type="subcellular location">
    <subcellularLocation>
        <location evidence="1">Membrane</location>
        <topology evidence="1">Multi-pass membrane protein</topology>
    </subcellularLocation>
</comment>
<gene>
    <name evidence="14" type="ORF">C7V51_08980</name>
</gene>